<keyword evidence="4" id="KW-1185">Reference proteome</keyword>
<dbReference type="RefSeq" id="WP_089774061.1">
    <property type="nucleotide sequence ID" value="NZ_FNTX01000002.1"/>
</dbReference>
<name>A0A1H5MBZ0_9MICO</name>
<reference evidence="4" key="1">
    <citation type="submission" date="2016-10" db="EMBL/GenBank/DDBJ databases">
        <authorList>
            <person name="Varghese N."/>
            <person name="Submissions S."/>
        </authorList>
    </citation>
    <scope>NUCLEOTIDE SEQUENCE [LARGE SCALE GENOMIC DNA]</scope>
    <source>
        <strain evidence="4">DSM 21368</strain>
    </source>
</reference>
<proteinExistence type="predicted"/>
<feature type="transmembrane region" description="Helical" evidence="1">
    <location>
        <begin position="165"/>
        <end position="184"/>
    </location>
</feature>
<gene>
    <name evidence="3" type="ORF">SAMN04488554_3233</name>
</gene>
<evidence type="ECO:0000313" key="3">
    <source>
        <dbReference type="EMBL" id="SEE85958.1"/>
    </source>
</evidence>
<evidence type="ECO:0000256" key="1">
    <source>
        <dbReference type="SAM" id="Phobius"/>
    </source>
</evidence>
<feature type="transmembrane region" description="Helical" evidence="1">
    <location>
        <begin position="391"/>
        <end position="408"/>
    </location>
</feature>
<dbReference type="AlphaFoldDB" id="A0A1H5MBZ0"/>
<feature type="transmembrane region" description="Helical" evidence="1">
    <location>
        <begin position="108"/>
        <end position="132"/>
    </location>
</feature>
<dbReference type="PANTHER" id="PTHR35342:SF5">
    <property type="entry name" value="TRICARBOXYLIC TRANSPORT PROTEIN"/>
    <property type="match status" value="1"/>
</dbReference>
<feature type="transmembrane region" description="Helical" evidence="1">
    <location>
        <begin position="138"/>
        <end position="158"/>
    </location>
</feature>
<keyword evidence="1" id="KW-0472">Membrane</keyword>
<keyword evidence="1" id="KW-0812">Transmembrane</keyword>
<accession>A0A1H5MBZ0</accession>
<feature type="transmembrane region" description="Helical" evidence="1">
    <location>
        <begin position="470"/>
        <end position="488"/>
    </location>
</feature>
<organism evidence="3 4">
    <name type="scientific">Ruania alba</name>
    <dbReference type="NCBI Taxonomy" id="648782"/>
    <lineage>
        <taxon>Bacteria</taxon>
        <taxon>Bacillati</taxon>
        <taxon>Actinomycetota</taxon>
        <taxon>Actinomycetes</taxon>
        <taxon>Micrococcales</taxon>
        <taxon>Ruaniaceae</taxon>
        <taxon>Ruania</taxon>
    </lineage>
</organism>
<dbReference type="InterPro" id="IPR002823">
    <property type="entry name" value="DUF112_TM"/>
</dbReference>
<evidence type="ECO:0000259" key="2">
    <source>
        <dbReference type="Pfam" id="PF01970"/>
    </source>
</evidence>
<feature type="transmembrane region" description="Helical" evidence="1">
    <location>
        <begin position="259"/>
        <end position="280"/>
    </location>
</feature>
<feature type="transmembrane region" description="Helical" evidence="1">
    <location>
        <begin position="414"/>
        <end position="430"/>
    </location>
</feature>
<feature type="transmembrane region" description="Helical" evidence="1">
    <location>
        <begin position="42"/>
        <end position="69"/>
    </location>
</feature>
<dbReference type="OrthoDB" id="9781349at2"/>
<protein>
    <submittedName>
        <fullName evidence="3">Putative tricarboxylic transport membrane protein</fullName>
    </submittedName>
</protein>
<dbReference type="Proteomes" id="UP000199220">
    <property type="component" value="Unassembled WGS sequence"/>
</dbReference>
<dbReference type="Pfam" id="PF01970">
    <property type="entry name" value="TctA"/>
    <property type="match status" value="1"/>
</dbReference>
<feature type="transmembrane region" description="Helical" evidence="1">
    <location>
        <begin position="355"/>
        <end position="379"/>
    </location>
</feature>
<feature type="domain" description="DUF112" evidence="2">
    <location>
        <begin position="20"/>
        <end position="439"/>
    </location>
</feature>
<evidence type="ECO:0000313" key="4">
    <source>
        <dbReference type="Proteomes" id="UP000199220"/>
    </source>
</evidence>
<sequence length="503" mass="52456">MDTLSALADGFGALLAPTALIALLAGVVIGSVVGVLPGIGPVGAMALLLPLSFAFDPAVGLLMTIAIYLGSQYGGSTSSILLSVPGEASSVVTTLDGHQMTKRGRAGAALAVSAIGSFVAGTMAVALLMLLSEPLSAFAIRFSAPEYLALCIFAILVLSRLSGGTFTRSMLAVGLGLMLATIGLDDLSGNVRFTFDIGELIHGVEITPVAVGLFGIAEVLLLAENRGHVPQLPKVPFRSLWPTRTEMRRAVPPMFRGGLLGFFFGLVPGPSAAVSTYASYMLERRISKHRDEFGKGAIEGVSGPESANNGAAGGAMVPLIVLGFPFNGVTALLLAGFTIHGIIPGPLFVENSPDLFWSLVAGMYAANITLLILNFPLVGLFTSLLRIPRDVLLGLIVLIAIIGTYAARSALIDVFWLFAMGVLGYVMVKLRLSRVALMLAFVIGPILESSLTQTVAFANGDPTVLLQRPITMTIVVLTALVVGVPVIFRGLKRDRAVDSADAV</sequence>
<dbReference type="EMBL" id="FNTX01000002">
    <property type="protein sequence ID" value="SEE85958.1"/>
    <property type="molecule type" value="Genomic_DNA"/>
</dbReference>
<feature type="transmembrane region" description="Helical" evidence="1">
    <location>
        <begin position="319"/>
        <end position="343"/>
    </location>
</feature>
<keyword evidence="1" id="KW-1133">Transmembrane helix</keyword>
<dbReference type="PANTHER" id="PTHR35342">
    <property type="entry name" value="TRICARBOXYLIC TRANSPORT PROTEIN"/>
    <property type="match status" value="1"/>
</dbReference>
<feature type="transmembrane region" description="Helical" evidence="1">
    <location>
        <begin position="12"/>
        <end position="36"/>
    </location>
</feature>
<feature type="transmembrane region" description="Helical" evidence="1">
    <location>
        <begin position="437"/>
        <end position="458"/>
    </location>
</feature>
<dbReference type="STRING" id="648782.SAMN04488554_3233"/>